<accession>A0AC61S8C6</accession>
<protein>
    <submittedName>
        <fullName evidence="1">1-acyl-sn-glycerol-3-phosphate acyltransferase</fullName>
    </submittedName>
</protein>
<dbReference type="EMBL" id="SSTG01000004">
    <property type="protein sequence ID" value="THG55135.1"/>
    <property type="molecule type" value="Genomic_DNA"/>
</dbReference>
<dbReference type="Proteomes" id="UP000305401">
    <property type="component" value="Unassembled WGS sequence"/>
</dbReference>
<proteinExistence type="predicted"/>
<keyword evidence="1" id="KW-0012">Acyltransferase</keyword>
<name>A0AC61S8C6_9BACT</name>
<evidence type="ECO:0000313" key="1">
    <source>
        <dbReference type="EMBL" id="THG55135.1"/>
    </source>
</evidence>
<comment type="caution">
    <text evidence="1">The sequence shown here is derived from an EMBL/GenBank/DDBJ whole genome shotgun (WGS) entry which is preliminary data.</text>
</comment>
<keyword evidence="2" id="KW-1185">Reference proteome</keyword>
<reference evidence="1" key="1">
    <citation type="submission" date="2019-04" db="EMBL/GenBank/DDBJ databases">
        <title>Microbes associate with the intestines of laboratory mice.</title>
        <authorList>
            <person name="Navarre W."/>
            <person name="Wong E."/>
            <person name="Huang K.C."/>
            <person name="Tropini C."/>
            <person name="Ng K."/>
            <person name="Yu B."/>
        </authorList>
    </citation>
    <scope>NUCLEOTIDE SEQUENCE</scope>
    <source>
        <strain evidence="1">NM86_A22</strain>
    </source>
</reference>
<keyword evidence="1" id="KW-0808">Transferase</keyword>
<gene>
    <name evidence="1" type="ORF">E5990_00815</name>
</gene>
<sequence length="245" mass="27394">MPNIMLFLYRIYQFLVAAPILLAATIITALAIIVLSVLGIGRWAGNTIPAYWAKLFCMLTLVKVTVTGRQNIKPGTSYVFVCNHQGAYDIFSVYGYLNHPFRWMMKASLGRIPLVGYSCKISGHIMVDNSSPSATKRTMQIAERQLRQGMSIVVFPEGARTPDGIMHRFKRGAYLLAEEFGLPVVPITIDGSYNVMPRFKMLPVPGQIRLTIHKPINAVEGRHNIAEVIKESYKAIQEALPEQNL</sequence>
<evidence type="ECO:0000313" key="2">
    <source>
        <dbReference type="Proteomes" id="UP000305401"/>
    </source>
</evidence>
<organism evidence="1 2">
    <name type="scientific">Muribaculum caecicola</name>
    <dbReference type="NCBI Taxonomy" id="3038144"/>
    <lineage>
        <taxon>Bacteria</taxon>
        <taxon>Pseudomonadati</taxon>
        <taxon>Bacteroidota</taxon>
        <taxon>Bacteroidia</taxon>
        <taxon>Bacteroidales</taxon>
        <taxon>Muribaculaceae</taxon>
        <taxon>Muribaculum</taxon>
    </lineage>
</organism>